<dbReference type="GeneID" id="9587587"/>
<dbReference type="InParanoid" id="D8Q7T8"/>
<dbReference type="Proteomes" id="UP000007431">
    <property type="component" value="Unassembled WGS sequence"/>
</dbReference>
<dbReference type="HOGENOM" id="CLU_2134989_0_0_1"/>
<feature type="non-terminal residue" evidence="1">
    <location>
        <position position="113"/>
    </location>
</feature>
<accession>D8Q7T8</accession>
<proteinExistence type="predicted"/>
<organism evidence="2">
    <name type="scientific">Schizophyllum commune (strain H4-8 / FGSC 9210)</name>
    <name type="common">Split gill fungus</name>
    <dbReference type="NCBI Taxonomy" id="578458"/>
    <lineage>
        <taxon>Eukaryota</taxon>
        <taxon>Fungi</taxon>
        <taxon>Dikarya</taxon>
        <taxon>Basidiomycota</taxon>
        <taxon>Agaricomycotina</taxon>
        <taxon>Agaricomycetes</taxon>
        <taxon>Agaricomycetidae</taxon>
        <taxon>Agaricales</taxon>
        <taxon>Schizophyllaceae</taxon>
        <taxon>Schizophyllum</taxon>
    </lineage>
</organism>
<dbReference type="EMBL" id="GL377307">
    <property type="protein sequence ID" value="EFI96078.1"/>
    <property type="molecule type" value="Genomic_DNA"/>
</dbReference>
<dbReference type="AlphaFoldDB" id="D8Q7T8"/>
<dbReference type="RefSeq" id="XP_003030981.1">
    <property type="nucleotide sequence ID" value="XM_003030935.1"/>
</dbReference>
<keyword evidence="2" id="KW-1185">Reference proteome</keyword>
<dbReference type="OrthoDB" id="10273463at2759"/>
<dbReference type="VEuPathDB" id="FungiDB:SCHCODRAFT_02628859"/>
<evidence type="ECO:0000313" key="2">
    <source>
        <dbReference type="Proteomes" id="UP000007431"/>
    </source>
</evidence>
<protein>
    <submittedName>
        <fullName evidence="1">Uncharacterized protein</fullName>
    </submittedName>
</protein>
<gene>
    <name evidence="1" type="ORF">SCHCODRAFT_109866</name>
</gene>
<evidence type="ECO:0000313" key="1">
    <source>
        <dbReference type="EMBL" id="EFI96078.1"/>
    </source>
</evidence>
<reference evidence="1 2" key="1">
    <citation type="journal article" date="2010" name="Nat. Biotechnol.">
        <title>Genome sequence of the model mushroom Schizophyllum commune.</title>
        <authorList>
            <person name="Ohm R.A."/>
            <person name="de Jong J.F."/>
            <person name="Lugones L.G."/>
            <person name="Aerts A."/>
            <person name="Kothe E."/>
            <person name="Stajich J.E."/>
            <person name="de Vries R.P."/>
            <person name="Record E."/>
            <person name="Levasseur A."/>
            <person name="Baker S.E."/>
            <person name="Bartholomew K.A."/>
            <person name="Coutinho P.M."/>
            <person name="Erdmann S."/>
            <person name="Fowler T.J."/>
            <person name="Gathman A.C."/>
            <person name="Lombard V."/>
            <person name="Henrissat B."/>
            <person name="Knabe N."/>
            <person name="Kuees U."/>
            <person name="Lilly W.W."/>
            <person name="Lindquist E."/>
            <person name="Lucas S."/>
            <person name="Magnuson J.K."/>
            <person name="Piumi F."/>
            <person name="Raudaskoski M."/>
            <person name="Salamov A."/>
            <person name="Schmutz J."/>
            <person name="Schwarze F.W.M.R."/>
            <person name="vanKuyk P.A."/>
            <person name="Horton J.S."/>
            <person name="Grigoriev I.V."/>
            <person name="Woesten H.A.B."/>
        </authorList>
    </citation>
    <scope>NUCLEOTIDE SEQUENCE [LARGE SCALE GENOMIC DNA]</scope>
    <source>
        <strain evidence="2">H4-8 / FGSC 9210</strain>
    </source>
</reference>
<dbReference type="KEGG" id="scm:SCHCO_02628859"/>
<sequence>MVVYGIHITGVKNSAALDGEVPDAQKFHKDVMAMKKADGSPLVMSVRGGRLTFNKGLSGDFQFCSIYECANEADQKEAADRIQKEGSTGKWGNADKLNSAFEQANVCFQDGAW</sequence>
<name>D8Q7T8_SCHCM</name>